<proteinExistence type="predicted"/>
<name>A0A9D3MC71_ANGAN</name>
<keyword evidence="3" id="KW-1185">Reference proteome</keyword>
<accession>A0A9D3MC71</accession>
<reference evidence="2" key="1">
    <citation type="submission" date="2021-01" db="EMBL/GenBank/DDBJ databases">
        <title>A chromosome-scale assembly of European eel, Anguilla anguilla.</title>
        <authorList>
            <person name="Henkel C."/>
            <person name="Jong-Raadsen S.A."/>
            <person name="Dufour S."/>
            <person name="Weltzien F.-A."/>
            <person name="Palstra A.P."/>
            <person name="Pelster B."/>
            <person name="Spaink H.P."/>
            <person name="Van Den Thillart G.E."/>
            <person name="Jansen H."/>
            <person name="Zahm M."/>
            <person name="Klopp C."/>
            <person name="Cedric C."/>
            <person name="Louis A."/>
            <person name="Berthelot C."/>
            <person name="Parey E."/>
            <person name="Roest Crollius H."/>
            <person name="Montfort J."/>
            <person name="Robinson-Rechavi M."/>
            <person name="Bucao C."/>
            <person name="Bouchez O."/>
            <person name="Gislard M."/>
            <person name="Lluch J."/>
            <person name="Milhes M."/>
            <person name="Lampietro C."/>
            <person name="Lopez Roques C."/>
            <person name="Donnadieu C."/>
            <person name="Braasch I."/>
            <person name="Desvignes T."/>
            <person name="Postlethwait J."/>
            <person name="Bobe J."/>
            <person name="Guiguen Y."/>
            <person name="Dirks R."/>
        </authorList>
    </citation>
    <scope>NUCLEOTIDE SEQUENCE</scope>
    <source>
        <strain evidence="2">Tag_6206</strain>
        <tissue evidence="2">Liver</tissue>
    </source>
</reference>
<dbReference type="EMBL" id="JAFIRN010000008">
    <property type="protein sequence ID" value="KAG5844803.1"/>
    <property type="molecule type" value="Genomic_DNA"/>
</dbReference>
<dbReference type="Proteomes" id="UP001044222">
    <property type="component" value="Chromosome 8"/>
</dbReference>
<evidence type="ECO:0000256" key="1">
    <source>
        <dbReference type="SAM" id="MobiDB-lite"/>
    </source>
</evidence>
<sequence length="153" mass="16233">MTVVLPKNKHKPMQTTPKDLSDPPDRGGAGRRFPPYSPESERVTLYYPAHASATLPSKLRRAGPPRGGATAGPALPDPGPLRSNRSCSFDMGEVATTTCYGYGKRLGMWTRQSPSLQSMLVPCGSATSMASGDSGAHAQEHQRTYDTCATGPA</sequence>
<evidence type="ECO:0000313" key="2">
    <source>
        <dbReference type="EMBL" id="KAG5844803.1"/>
    </source>
</evidence>
<comment type="caution">
    <text evidence="2">The sequence shown here is derived from an EMBL/GenBank/DDBJ whole genome shotgun (WGS) entry which is preliminary data.</text>
</comment>
<evidence type="ECO:0000313" key="3">
    <source>
        <dbReference type="Proteomes" id="UP001044222"/>
    </source>
</evidence>
<feature type="region of interest" description="Disordered" evidence="1">
    <location>
        <begin position="127"/>
        <end position="153"/>
    </location>
</feature>
<feature type="non-terminal residue" evidence="2">
    <location>
        <position position="153"/>
    </location>
</feature>
<protein>
    <submittedName>
        <fullName evidence="2">Uncharacterized protein</fullName>
    </submittedName>
</protein>
<gene>
    <name evidence="2" type="ORF">ANANG_G00166570</name>
</gene>
<organism evidence="2 3">
    <name type="scientific">Anguilla anguilla</name>
    <name type="common">European freshwater eel</name>
    <name type="synonym">Muraena anguilla</name>
    <dbReference type="NCBI Taxonomy" id="7936"/>
    <lineage>
        <taxon>Eukaryota</taxon>
        <taxon>Metazoa</taxon>
        <taxon>Chordata</taxon>
        <taxon>Craniata</taxon>
        <taxon>Vertebrata</taxon>
        <taxon>Euteleostomi</taxon>
        <taxon>Actinopterygii</taxon>
        <taxon>Neopterygii</taxon>
        <taxon>Teleostei</taxon>
        <taxon>Anguilliformes</taxon>
        <taxon>Anguillidae</taxon>
        <taxon>Anguilla</taxon>
    </lineage>
</organism>
<dbReference type="AlphaFoldDB" id="A0A9D3MC71"/>
<feature type="region of interest" description="Disordered" evidence="1">
    <location>
        <begin position="1"/>
        <end position="86"/>
    </location>
</feature>